<dbReference type="EMBL" id="FUZT01000002">
    <property type="protein sequence ID" value="SKC49025.1"/>
    <property type="molecule type" value="Genomic_DNA"/>
</dbReference>
<evidence type="ECO:0000256" key="1">
    <source>
        <dbReference type="ARBA" id="ARBA00000085"/>
    </source>
</evidence>
<keyword evidence="5" id="KW-0597">Phosphoprotein</keyword>
<keyword evidence="7 14" id="KW-0812">Transmembrane</keyword>
<dbReference type="PROSITE" id="PS50885">
    <property type="entry name" value="HAMP"/>
    <property type="match status" value="1"/>
</dbReference>
<feature type="transmembrane region" description="Helical" evidence="14">
    <location>
        <begin position="177"/>
        <end position="199"/>
    </location>
</feature>
<dbReference type="InterPro" id="IPR003594">
    <property type="entry name" value="HATPase_dom"/>
</dbReference>
<dbReference type="InterPro" id="IPR005467">
    <property type="entry name" value="His_kinase_dom"/>
</dbReference>
<sequence length="476" mass="53981">MVIDGEGKIKLKGIKKRLFKNYIVIILIILFLFEGMFIILIRNYYYNNIEQSLKNRASLIGGFYSKYINGGYYSFDRDVKEIVNNFSFEENAELQIIDVNGSIIYSSSGFNIGEKVKTKDYKNAIGGEIFSWVGKNKNTDEKIMAVSAPLKTQSGSILGIIRYITTLDIADSIIQQWILFSLIIILIIVFFVFILSLAFSRSIINPINEITNVSKKIAKGQLGERIEKQYNDEIGQLAETINYMAGEIDKVQKLKNEFISSISHELRTPLTSIKGWGETILTGEFKDQSETEQGIKIIIKEANRLTKMVEELLDFSKLESGKIVLQLDNTNIKKEFEEVIYILESRAKNKKIDIKYVCDSTISEILADKNRLKQVFINILDNAIKFSQNGKSVFTRIYEKNDCINIEIEDYGIGISKEEITKVCQKFYKVNQNKSGSGLGLAISNEIINLHGGEFNIESEMGKGTKVLISLPKPSI</sequence>
<gene>
    <name evidence="17" type="ORF">SAMN02194393_01087</name>
</gene>
<dbReference type="CDD" id="cd00075">
    <property type="entry name" value="HATPase"/>
    <property type="match status" value="1"/>
</dbReference>
<dbReference type="Pfam" id="PF23846">
    <property type="entry name" value="Cache_WalK"/>
    <property type="match status" value="1"/>
</dbReference>
<evidence type="ECO:0000256" key="14">
    <source>
        <dbReference type="SAM" id="Phobius"/>
    </source>
</evidence>
<dbReference type="CDD" id="cd00082">
    <property type="entry name" value="HisKA"/>
    <property type="match status" value="1"/>
</dbReference>
<dbReference type="AlphaFoldDB" id="A0A1T5JC93"/>
<comment type="catalytic activity">
    <reaction evidence="1">
        <text>ATP + protein L-histidine = ADP + protein N-phospho-L-histidine.</text>
        <dbReference type="EC" id="2.7.13.3"/>
    </reaction>
</comment>
<evidence type="ECO:0000259" key="15">
    <source>
        <dbReference type="PROSITE" id="PS50109"/>
    </source>
</evidence>
<name>A0A1T5JC93_9FIRM</name>
<accession>A0A1T5JC93</accession>
<dbReference type="Pfam" id="PF00672">
    <property type="entry name" value="HAMP"/>
    <property type="match status" value="1"/>
</dbReference>
<evidence type="ECO:0000256" key="2">
    <source>
        <dbReference type="ARBA" id="ARBA00004651"/>
    </source>
</evidence>
<dbReference type="Proteomes" id="UP000190285">
    <property type="component" value="Unassembled WGS sequence"/>
</dbReference>
<evidence type="ECO:0000256" key="7">
    <source>
        <dbReference type="ARBA" id="ARBA00022692"/>
    </source>
</evidence>
<comment type="subcellular location">
    <subcellularLocation>
        <location evidence="2">Cell membrane</location>
        <topology evidence="2">Multi-pass membrane protein</topology>
    </subcellularLocation>
</comment>
<dbReference type="InterPro" id="IPR003661">
    <property type="entry name" value="HisK_dim/P_dom"/>
</dbReference>
<dbReference type="SUPFAM" id="SSF158472">
    <property type="entry name" value="HAMP domain-like"/>
    <property type="match status" value="1"/>
</dbReference>
<evidence type="ECO:0000256" key="12">
    <source>
        <dbReference type="ARBA" id="ARBA00023012"/>
    </source>
</evidence>
<dbReference type="PROSITE" id="PS50109">
    <property type="entry name" value="HIS_KIN"/>
    <property type="match status" value="1"/>
</dbReference>
<dbReference type="Gene3D" id="3.30.565.10">
    <property type="entry name" value="Histidine kinase-like ATPase, C-terminal domain"/>
    <property type="match status" value="1"/>
</dbReference>
<dbReference type="CDD" id="cd06225">
    <property type="entry name" value="HAMP"/>
    <property type="match status" value="1"/>
</dbReference>
<dbReference type="InterPro" id="IPR057640">
    <property type="entry name" value="Cache_WalK"/>
</dbReference>
<dbReference type="InterPro" id="IPR029151">
    <property type="entry name" value="Sensor-like_sf"/>
</dbReference>
<dbReference type="SUPFAM" id="SSF55874">
    <property type="entry name" value="ATPase domain of HSP90 chaperone/DNA topoisomerase II/histidine kinase"/>
    <property type="match status" value="1"/>
</dbReference>
<dbReference type="SUPFAM" id="SSF103190">
    <property type="entry name" value="Sensory domain-like"/>
    <property type="match status" value="1"/>
</dbReference>
<dbReference type="PANTHER" id="PTHR45528:SF1">
    <property type="entry name" value="SENSOR HISTIDINE KINASE CPXA"/>
    <property type="match status" value="1"/>
</dbReference>
<dbReference type="PANTHER" id="PTHR45528">
    <property type="entry name" value="SENSOR HISTIDINE KINASE CPXA"/>
    <property type="match status" value="1"/>
</dbReference>
<evidence type="ECO:0000259" key="16">
    <source>
        <dbReference type="PROSITE" id="PS50885"/>
    </source>
</evidence>
<feature type="domain" description="HAMP" evidence="16">
    <location>
        <begin position="201"/>
        <end position="253"/>
    </location>
</feature>
<dbReference type="GO" id="GO:0000155">
    <property type="term" value="F:phosphorelay sensor kinase activity"/>
    <property type="evidence" value="ECO:0007669"/>
    <property type="project" value="InterPro"/>
</dbReference>
<evidence type="ECO:0000256" key="6">
    <source>
        <dbReference type="ARBA" id="ARBA00022679"/>
    </source>
</evidence>
<keyword evidence="12" id="KW-0902">Two-component regulatory system</keyword>
<evidence type="ECO:0000256" key="5">
    <source>
        <dbReference type="ARBA" id="ARBA00022553"/>
    </source>
</evidence>
<keyword evidence="18" id="KW-1185">Reference proteome</keyword>
<evidence type="ECO:0000313" key="18">
    <source>
        <dbReference type="Proteomes" id="UP000190285"/>
    </source>
</evidence>
<evidence type="ECO:0000256" key="9">
    <source>
        <dbReference type="ARBA" id="ARBA00022777"/>
    </source>
</evidence>
<dbReference type="FunFam" id="1.10.287.130:FF:000001">
    <property type="entry name" value="Two-component sensor histidine kinase"/>
    <property type="match status" value="1"/>
</dbReference>
<keyword evidence="13 14" id="KW-0472">Membrane</keyword>
<organism evidence="17 18">
    <name type="scientific">Maledivibacter halophilus</name>
    <dbReference type="NCBI Taxonomy" id="36842"/>
    <lineage>
        <taxon>Bacteria</taxon>
        <taxon>Bacillati</taxon>
        <taxon>Bacillota</taxon>
        <taxon>Clostridia</taxon>
        <taxon>Peptostreptococcales</taxon>
        <taxon>Caminicellaceae</taxon>
        <taxon>Maledivibacter</taxon>
    </lineage>
</organism>
<reference evidence="17 18" key="1">
    <citation type="submission" date="2017-02" db="EMBL/GenBank/DDBJ databases">
        <authorList>
            <person name="Peterson S.W."/>
        </authorList>
    </citation>
    <scope>NUCLEOTIDE SEQUENCE [LARGE SCALE GENOMIC DNA]</scope>
    <source>
        <strain evidence="17 18">M1</strain>
    </source>
</reference>
<keyword evidence="6" id="KW-0808">Transferase</keyword>
<dbReference type="InterPro" id="IPR004358">
    <property type="entry name" value="Sig_transdc_His_kin-like_C"/>
</dbReference>
<keyword evidence="11 14" id="KW-1133">Transmembrane helix</keyword>
<evidence type="ECO:0000256" key="3">
    <source>
        <dbReference type="ARBA" id="ARBA00012438"/>
    </source>
</evidence>
<dbReference type="Pfam" id="PF00512">
    <property type="entry name" value="HisKA"/>
    <property type="match status" value="1"/>
</dbReference>
<dbReference type="EC" id="2.7.13.3" evidence="3"/>
<evidence type="ECO:0000256" key="8">
    <source>
        <dbReference type="ARBA" id="ARBA00022741"/>
    </source>
</evidence>
<dbReference type="Gene3D" id="6.10.340.10">
    <property type="match status" value="1"/>
</dbReference>
<dbReference type="SMART" id="SM00387">
    <property type="entry name" value="HATPase_c"/>
    <property type="match status" value="1"/>
</dbReference>
<keyword evidence="4" id="KW-1003">Cell membrane</keyword>
<dbReference type="InterPro" id="IPR003660">
    <property type="entry name" value="HAMP_dom"/>
</dbReference>
<protein>
    <recommendedName>
        <fullName evidence="3">histidine kinase</fullName>
        <ecNumber evidence="3">2.7.13.3</ecNumber>
    </recommendedName>
</protein>
<evidence type="ECO:0000256" key="13">
    <source>
        <dbReference type="ARBA" id="ARBA00023136"/>
    </source>
</evidence>
<dbReference type="InterPro" id="IPR050398">
    <property type="entry name" value="HssS/ArlS-like"/>
</dbReference>
<dbReference type="Gene3D" id="1.10.287.130">
    <property type="match status" value="1"/>
</dbReference>
<dbReference type="Pfam" id="PF02518">
    <property type="entry name" value="HATPase_c"/>
    <property type="match status" value="1"/>
</dbReference>
<dbReference type="FunFam" id="3.30.565.10:FF:000006">
    <property type="entry name" value="Sensor histidine kinase WalK"/>
    <property type="match status" value="1"/>
</dbReference>
<dbReference type="GO" id="GO:0005886">
    <property type="term" value="C:plasma membrane"/>
    <property type="evidence" value="ECO:0007669"/>
    <property type="project" value="UniProtKB-SubCell"/>
</dbReference>
<keyword evidence="8" id="KW-0547">Nucleotide-binding</keyword>
<dbReference type="SMART" id="SM00304">
    <property type="entry name" value="HAMP"/>
    <property type="match status" value="1"/>
</dbReference>
<dbReference type="InterPro" id="IPR036890">
    <property type="entry name" value="HATPase_C_sf"/>
</dbReference>
<evidence type="ECO:0000256" key="11">
    <source>
        <dbReference type="ARBA" id="ARBA00022989"/>
    </source>
</evidence>
<dbReference type="GO" id="GO:0005524">
    <property type="term" value="F:ATP binding"/>
    <property type="evidence" value="ECO:0007669"/>
    <property type="project" value="UniProtKB-KW"/>
</dbReference>
<dbReference type="InterPro" id="IPR036097">
    <property type="entry name" value="HisK_dim/P_sf"/>
</dbReference>
<evidence type="ECO:0000256" key="10">
    <source>
        <dbReference type="ARBA" id="ARBA00022840"/>
    </source>
</evidence>
<dbReference type="Gene3D" id="3.30.450.20">
    <property type="entry name" value="PAS domain"/>
    <property type="match status" value="1"/>
</dbReference>
<dbReference type="PRINTS" id="PR00344">
    <property type="entry name" value="BCTRLSENSOR"/>
</dbReference>
<evidence type="ECO:0000313" key="17">
    <source>
        <dbReference type="EMBL" id="SKC49025.1"/>
    </source>
</evidence>
<dbReference type="SUPFAM" id="SSF47384">
    <property type="entry name" value="Homodimeric domain of signal transducing histidine kinase"/>
    <property type="match status" value="1"/>
</dbReference>
<evidence type="ECO:0000256" key="4">
    <source>
        <dbReference type="ARBA" id="ARBA00022475"/>
    </source>
</evidence>
<proteinExistence type="predicted"/>
<dbReference type="STRING" id="36842.SAMN02194393_01087"/>
<keyword evidence="9 17" id="KW-0418">Kinase</keyword>
<feature type="transmembrane region" description="Helical" evidence="14">
    <location>
        <begin position="21"/>
        <end position="45"/>
    </location>
</feature>
<dbReference type="SMART" id="SM00388">
    <property type="entry name" value="HisKA"/>
    <property type="match status" value="1"/>
</dbReference>
<feature type="domain" description="Histidine kinase" evidence="15">
    <location>
        <begin position="261"/>
        <end position="475"/>
    </location>
</feature>
<keyword evidence="10" id="KW-0067">ATP-binding</keyword>